<keyword evidence="2" id="KW-1185">Reference proteome</keyword>
<protein>
    <submittedName>
        <fullName evidence="1">9721_t:CDS:1</fullName>
    </submittedName>
</protein>
<proteinExistence type="predicted"/>
<evidence type="ECO:0000313" key="1">
    <source>
        <dbReference type="EMBL" id="CAG8795167.1"/>
    </source>
</evidence>
<feature type="non-terminal residue" evidence="1">
    <location>
        <position position="234"/>
    </location>
</feature>
<dbReference type="OrthoDB" id="2371287at2759"/>
<comment type="caution">
    <text evidence="1">The sequence shown here is derived from an EMBL/GenBank/DDBJ whole genome shotgun (WGS) entry which is preliminary data.</text>
</comment>
<dbReference type="AlphaFoldDB" id="A0A9N9JSJ1"/>
<name>A0A9N9JSJ1_9GLOM</name>
<evidence type="ECO:0000313" key="2">
    <source>
        <dbReference type="Proteomes" id="UP000789405"/>
    </source>
</evidence>
<accession>A0A9N9JSJ1</accession>
<sequence length="234" mass="26807">IVLYVINKADSISETNVSSIPYQYNLRLKRLTSINNRYDYIIETIPANTSDPSLPQNSTQSVKLAELISRSFKLDTPGYYEVQEYKYVPNISNYTKYLTAIGKFEHWIYFGWGPPVIISFTNSTPTSDDPLGLKLCEYKLTWTFILNGYINRKCEKKGEKDYVQVSFVKGASIYATSFFGFTFYSPDESIKFGHIDGIHLFDMLARAVYVEQNAPFPPIIPALFAAYFDFITSQ</sequence>
<gene>
    <name evidence="1" type="ORF">DERYTH_LOCUS22220</name>
</gene>
<dbReference type="Proteomes" id="UP000789405">
    <property type="component" value="Unassembled WGS sequence"/>
</dbReference>
<organism evidence="1 2">
    <name type="scientific">Dentiscutata erythropus</name>
    <dbReference type="NCBI Taxonomy" id="1348616"/>
    <lineage>
        <taxon>Eukaryota</taxon>
        <taxon>Fungi</taxon>
        <taxon>Fungi incertae sedis</taxon>
        <taxon>Mucoromycota</taxon>
        <taxon>Glomeromycotina</taxon>
        <taxon>Glomeromycetes</taxon>
        <taxon>Diversisporales</taxon>
        <taxon>Gigasporaceae</taxon>
        <taxon>Dentiscutata</taxon>
    </lineage>
</organism>
<dbReference type="EMBL" id="CAJVPY010030219">
    <property type="protein sequence ID" value="CAG8795167.1"/>
    <property type="molecule type" value="Genomic_DNA"/>
</dbReference>
<reference evidence="1" key="1">
    <citation type="submission" date="2021-06" db="EMBL/GenBank/DDBJ databases">
        <authorList>
            <person name="Kallberg Y."/>
            <person name="Tangrot J."/>
            <person name="Rosling A."/>
        </authorList>
    </citation>
    <scope>NUCLEOTIDE SEQUENCE</scope>
    <source>
        <strain evidence="1">MA453B</strain>
    </source>
</reference>